<organism evidence="2 3">
    <name type="scientific">Ruminococcus phage phiRg507T2_2</name>
    <dbReference type="NCBI Taxonomy" id="2772517"/>
    <lineage>
        <taxon>Viruses</taxon>
        <taxon>Duplodnaviria</taxon>
        <taxon>Heunggongvirae</taxon>
        <taxon>Uroviricota</taxon>
        <taxon>Caudoviricetes</taxon>
        <taxon>Munstervirinae</taxon>
        <taxon>Ahaonvirus</taxon>
        <taxon>Ahaonvirus 507T22</taxon>
    </lineage>
</organism>
<protein>
    <submittedName>
        <fullName evidence="2">Zinc finger domain-containing protein</fullName>
    </submittedName>
</protein>
<keyword evidence="3" id="KW-1185">Reference proteome</keyword>
<gene>
    <name evidence="2" type="primary">gp21</name>
</gene>
<sequence>MDCRVNPEKTKLETVKPNWILGLFLIILGGIFIFPFSIIGFFIFILPGVGLLIFGMSFIMAGIQKIVGGVKVTCPYCGKTCEVSKNKTAVKCSACKKSSAIKEGYAVPID</sequence>
<keyword evidence="1" id="KW-1133">Transmembrane helix</keyword>
<reference evidence="2" key="1">
    <citation type="submission" date="2020-09" db="EMBL/GenBank/DDBJ databases">
        <title>Temperate bacteriophages infecting mucin-degrading bacterium Ruminococcus gnavus from the human gut.</title>
        <authorList>
            <person name="Khokhlova E.V."/>
            <person name="Shkoporov A.N."/>
            <person name="Draper L.A."/>
            <person name="Kingston A.R."/>
            <person name="Forde A."/>
            <person name="Ross R.P."/>
            <person name="Hill C."/>
        </authorList>
    </citation>
    <scope>NUCLEOTIDE SEQUENCE</scope>
</reference>
<keyword evidence="1" id="KW-0812">Transmembrane</keyword>
<accession>A0AAE7MU79</accession>
<dbReference type="EMBL" id="MT980836">
    <property type="protein sequence ID" value="QOI66057.1"/>
    <property type="molecule type" value="Genomic_DNA"/>
</dbReference>
<keyword evidence="1" id="KW-0472">Membrane</keyword>
<evidence type="ECO:0000256" key="1">
    <source>
        <dbReference type="SAM" id="Phobius"/>
    </source>
</evidence>
<feature type="transmembrane region" description="Helical" evidence="1">
    <location>
        <begin position="44"/>
        <end position="63"/>
    </location>
</feature>
<feature type="transmembrane region" description="Helical" evidence="1">
    <location>
        <begin position="20"/>
        <end position="38"/>
    </location>
</feature>
<evidence type="ECO:0000313" key="2">
    <source>
        <dbReference type="EMBL" id="QOI66057.1"/>
    </source>
</evidence>
<evidence type="ECO:0000313" key="3">
    <source>
        <dbReference type="Proteomes" id="UP000827171"/>
    </source>
</evidence>
<dbReference type="Proteomes" id="UP000827171">
    <property type="component" value="Segment"/>
</dbReference>
<proteinExistence type="predicted"/>
<name>A0AAE7MU79_9CAUD</name>